<dbReference type="PANTHER" id="PTHR45865">
    <property type="entry name" value="E3 UBIQUITIN-PROTEIN LIGASE SHPRH FAMILY MEMBER"/>
    <property type="match status" value="1"/>
</dbReference>
<evidence type="ECO:0000256" key="4">
    <source>
        <dbReference type="PROSITE-ProRule" id="PRU00175"/>
    </source>
</evidence>
<feature type="domain" description="Helicase ATP-binding" evidence="7">
    <location>
        <begin position="336"/>
        <end position="530"/>
    </location>
</feature>
<dbReference type="Pfam" id="PF00271">
    <property type="entry name" value="Helicase_C"/>
    <property type="match status" value="1"/>
</dbReference>
<dbReference type="EMBL" id="JASJQH010007272">
    <property type="protein sequence ID" value="KAK9711590.1"/>
    <property type="molecule type" value="Genomic_DNA"/>
</dbReference>
<dbReference type="Pfam" id="PF13920">
    <property type="entry name" value="zf-C3HC4_3"/>
    <property type="match status" value="1"/>
</dbReference>
<evidence type="ECO:0000259" key="6">
    <source>
        <dbReference type="PROSITE" id="PS50089"/>
    </source>
</evidence>
<evidence type="ECO:0000256" key="5">
    <source>
        <dbReference type="SAM" id="Coils"/>
    </source>
</evidence>
<accession>A0ABR2VZX3</accession>
<dbReference type="Gene3D" id="3.40.50.10810">
    <property type="entry name" value="Tandem AAA-ATPase domain"/>
    <property type="match status" value="1"/>
</dbReference>
<dbReference type="SMART" id="SM00184">
    <property type="entry name" value="RING"/>
    <property type="match status" value="1"/>
</dbReference>
<evidence type="ECO:0000313" key="10">
    <source>
        <dbReference type="Proteomes" id="UP001479436"/>
    </source>
</evidence>
<dbReference type="PROSITE" id="PS51194">
    <property type="entry name" value="HELICASE_CTER"/>
    <property type="match status" value="1"/>
</dbReference>
<comment type="caution">
    <text evidence="9">The sequence shown here is derived from an EMBL/GenBank/DDBJ whole genome shotgun (WGS) entry which is preliminary data.</text>
</comment>
<reference evidence="9 10" key="1">
    <citation type="submission" date="2023-04" db="EMBL/GenBank/DDBJ databases">
        <title>Genome of Basidiobolus ranarum AG-B5.</title>
        <authorList>
            <person name="Stajich J.E."/>
            <person name="Carter-House D."/>
            <person name="Gryganskyi A."/>
        </authorList>
    </citation>
    <scope>NUCLEOTIDE SEQUENCE [LARGE SCALE GENOMIC DNA]</scope>
    <source>
        <strain evidence="9 10">AG-B5</strain>
    </source>
</reference>
<keyword evidence="4" id="KW-0863">Zinc-finger</keyword>
<keyword evidence="1" id="KW-0547">Nucleotide-binding</keyword>
<feature type="domain" description="RING-type" evidence="6">
    <location>
        <begin position="1090"/>
        <end position="1128"/>
    </location>
</feature>
<dbReference type="Pfam" id="PF26021">
    <property type="entry name" value="Ferritin_C144_05"/>
    <property type="match status" value="1"/>
</dbReference>
<dbReference type="Gene3D" id="3.40.50.300">
    <property type="entry name" value="P-loop containing nucleotide triphosphate hydrolases"/>
    <property type="match status" value="1"/>
</dbReference>
<protein>
    <submittedName>
        <fullName evidence="9">Uncharacterized protein</fullName>
    </submittedName>
</protein>
<dbReference type="InterPro" id="IPR052583">
    <property type="entry name" value="ATP-helicase/E3_Ub-Ligase"/>
</dbReference>
<proteinExistence type="predicted"/>
<evidence type="ECO:0000256" key="2">
    <source>
        <dbReference type="ARBA" id="ARBA00022801"/>
    </source>
</evidence>
<dbReference type="PROSITE" id="PS51192">
    <property type="entry name" value="HELICASE_ATP_BIND_1"/>
    <property type="match status" value="1"/>
</dbReference>
<keyword evidence="4" id="KW-0479">Metal-binding</keyword>
<dbReference type="SMART" id="SM00490">
    <property type="entry name" value="HELICc"/>
    <property type="match status" value="1"/>
</dbReference>
<evidence type="ECO:0000313" key="9">
    <source>
        <dbReference type="EMBL" id="KAK9711590.1"/>
    </source>
</evidence>
<feature type="domain" description="Helicase C-terminal" evidence="8">
    <location>
        <begin position="1180"/>
        <end position="1329"/>
    </location>
</feature>
<dbReference type="PANTHER" id="PTHR45865:SF1">
    <property type="entry name" value="E3 UBIQUITIN-PROTEIN LIGASE SHPRH"/>
    <property type="match status" value="1"/>
</dbReference>
<dbReference type="InterPro" id="IPR001650">
    <property type="entry name" value="Helicase_C-like"/>
</dbReference>
<dbReference type="CDD" id="cd18793">
    <property type="entry name" value="SF2_C_SNF"/>
    <property type="match status" value="1"/>
</dbReference>
<organism evidence="9 10">
    <name type="scientific">Basidiobolus ranarum</name>
    <dbReference type="NCBI Taxonomy" id="34480"/>
    <lineage>
        <taxon>Eukaryota</taxon>
        <taxon>Fungi</taxon>
        <taxon>Fungi incertae sedis</taxon>
        <taxon>Zoopagomycota</taxon>
        <taxon>Entomophthoromycotina</taxon>
        <taxon>Basidiobolomycetes</taxon>
        <taxon>Basidiobolales</taxon>
        <taxon>Basidiobolaceae</taxon>
        <taxon>Basidiobolus</taxon>
    </lineage>
</organism>
<dbReference type="PROSITE" id="PS50089">
    <property type="entry name" value="ZF_RING_2"/>
    <property type="match status" value="1"/>
</dbReference>
<dbReference type="InterPro" id="IPR000330">
    <property type="entry name" value="SNF2_N"/>
</dbReference>
<dbReference type="Proteomes" id="UP001479436">
    <property type="component" value="Unassembled WGS sequence"/>
</dbReference>
<dbReference type="InterPro" id="IPR027417">
    <property type="entry name" value="P-loop_NTPase"/>
</dbReference>
<gene>
    <name evidence="9" type="ORF">K7432_007738</name>
</gene>
<evidence type="ECO:0000256" key="3">
    <source>
        <dbReference type="ARBA" id="ARBA00022840"/>
    </source>
</evidence>
<evidence type="ECO:0000259" key="8">
    <source>
        <dbReference type="PROSITE" id="PS51194"/>
    </source>
</evidence>
<dbReference type="SUPFAM" id="SSF52540">
    <property type="entry name" value="P-loop containing nucleoside triphosphate hydrolases"/>
    <property type="match status" value="2"/>
</dbReference>
<dbReference type="InterPro" id="IPR059033">
    <property type="entry name" value="C144_05_dom"/>
</dbReference>
<dbReference type="SMART" id="SM00487">
    <property type="entry name" value="DEXDc"/>
    <property type="match status" value="1"/>
</dbReference>
<keyword evidence="5" id="KW-0175">Coiled coil</keyword>
<dbReference type="InterPro" id="IPR001841">
    <property type="entry name" value="Znf_RING"/>
</dbReference>
<dbReference type="InterPro" id="IPR013083">
    <property type="entry name" value="Znf_RING/FYVE/PHD"/>
</dbReference>
<name>A0ABR2VZX3_9FUNG</name>
<evidence type="ECO:0000256" key="1">
    <source>
        <dbReference type="ARBA" id="ARBA00022741"/>
    </source>
</evidence>
<sequence length="1365" mass="158171">MLDIADSEDGSLSISNLLKYLEIHLTYQQHQTPPNAKVKRRKLERETIASNTQAILINTWSLKSSSSLKQFVDVYETITSGTVVNSFENFVYVGAVKVALNLDKSEWDAQLANLNLSHETFKLPVTFLFTRKEGERESLFIYSVDHHTHAYLPLLEKHFTLETKKISTLTALFREATKGNHLKVQGFLEFDFITSSCELLFDIYLLNSLLSSEESVSIDFKEILKGLFCQNTTFTENELSDTSTLYSYLNTSNNLQYNGQVLNEELLNDLKVTLYPFQKRSIQWLLKREGIYSTTQKMEMIPVWWKRVHEEDGSSVDFQFNVLTGKITRDLSLEDQHTVRAPRGGILAEEMGLGKTIELIALHLLHRPNPQEIQAFNTVADSEKLLPSSATLIITPPTISQQWMSEIQTHAPSLRCVLFEKDNFSTEELSRYDVVVISFDILSKQLYYAQETKSRSRRFPSKYKYSPSPLVKILWWRVVIDEVQIVESLSSRAAEMVYHIPRINSWVVSGTPIKHSRNDLVVLLKFLKVEPFCYNVSQWKMLMAPENFEHFLALFGSIMQRTLKSQVESELSIPAQHTESVMLQFSDVEQYFYESLWNSCVNELVWSSTAEEKKSKMREWLYRLRQTCCHPQVCSRNRRILGGALRSIDEVLEFMFQHSRADVQSLERMYTTSKIKRAQILESDGKLEEARLLYHEILTTTQNQIDLLKKEISPVSTLLAIVPDETQLKATSQTDVRADQTPDTTHPDLRAEQEDLKNMKLWLHLWREIEHRLLFFLGSIYFKMENEAEETSYYELAEQSRVELLRPLSEGFQLELERFKRFRKSTEVNLAQPSPISSSAFTGGVLSRDLFERIESVTTALNAQNELLKSCHDIIVKMLISNLWDANDKDANGEEFQQSQLQQEEADVYQDVFMRIIRDRRQLVQGIVIGAGDSKLKTASDMTENLGKFRREYVRPLAHGNLKSYLAELKQISNKPMIQKEEVVIVEQEIRRLSKVVEELSNVIQLYEREIGMFRKLYNSRIEYYRQLQKISDDVTELQCYDHKKELEICKESEHKLQMEIVQSEGKLRYLRHLKETTGTEKQQEQERLCLICQMHFDTGMINPCGHIYCLECSKKWFGLHSKCPTCNTIVEKTQLNNVCFVPANIEHEENHTFNQMLLQRIKNINVDGGFGTKVDMLIRHIKYIHQCDQEADGPASKVIVFSQWDLVLNVIGLGLEKNGIRFVRLTGKDKNHTTMRFSNDNSIQVILLNAKSQSSGLTLVAANHVLFCEPLVNPGLELQAVNRVHRIGQTRETHVYWYILQNTIEEKIYERYQQKSKNFTENHLNNMSVSDIQRTLLDKKRTGFGEIVGDDDLKYFFESLGVDL</sequence>
<dbReference type="InterPro" id="IPR014001">
    <property type="entry name" value="Helicase_ATP-bd"/>
</dbReference>
<keyword evidence="4" id="KW-0862">Zinc</keyword>
<dbReference type="Gene3D" id="3.30.40.10">
    <property type="entry name" value="Zinc/RING finger domain, C3HC4 (zinc finger)"/>
    <property type="match status" value="1"/>
</dbReference>
<dbReference type="CDD" id="cd18070">
    <property type="entry name" value="DEXQc_SHPRH"/>
    <property type="match status" value="1"/>
</dbReference>
<keyword evidence="3" id="KW-0067">ATP-binding</keyword>
<keyword evidence="10" id="KW-1185">Reference proteome</keyword>
<feature type="coiled-coil region" evidence="5">
    <location>
        <begin position="983"/>
        <end position="1010"/>
    </location>
</feature>
<dbReference type="Pfam" id="PF00176">
    <property type="entry name" value="SNF2-rel_dom"/>
    <property type="match status" value="1"/>
</dbReference>
<keyword evidence="2" id="KW-0378">Hydrolase</keyword>
<dbReference type="InterPro" id="IPR038718">
    <property type="entry name" value="SNF2-like_sf"/>
</dbReference>
<dbReference type="InterPro" id="IPR049730">
    <property type="entry name" value="SNF2/RAD54-like_C"/>
</dbReference>
<evidence type="ECO:0000259" key="7">
    <source>
        <dbReference type="PROSITE" id="PS51192"/>
    </source>
</evidence>
<dbReference type="SUPFAM" id="SSF57850">
    <property type="entry name" value="RING/U-box"/>
    <property type="match status" value="1"/>
</dbReference>